<sequence>MSQNRHNRNRSAAPAGRPQDHTPPLSKERTVTVKGVTVTLDPSKLDDWELMESLYDLQSDPEGNSLSVIPFLRGLFSPEDYRRVKESLRDPGTGRITGTAMGGFLKELFERLNDAFPNS</sequence>
<proteinExistence type="predicted"/>
<evidence type="ECO:0000256" key="1">
    <source>
        <dbReference type="SAM" id="MobiDB-lite"/>
    </source>
</evidence>
<evidence type="ECO:0000313" key="2">
    <source>
        <dbReference type="EMBL" id="NMM99326.1"/>
    </source>
</evidence>
<keyword evidence="3" id="KW-1185">Reference proteome</keyword>
<comment type="caution">
    <text evidence="2">The sequence shown here is derived from an EMBL/GenBank/DDBJ whole genome shotgun (WGS) entry which is preliminary data.</text>
</comment>
<dbReference type="RefSeq" id="WP_169241875.1">
    <property type="nucleotide sequence ID" value="NZ_JAAIIG010000020.1"/>
</dbReference>
<gene>
    <name evidence="2" type="ORF">G1C97_2284</name>
</gene>
<accession>A0A7Y0F1H3</accession>
<organism evidence="2 3">
    <name type="scientific">Bifidobacterium olomucense</name>
    <dbReference type="NCBI Taxonomy" id="2675324"/>
    <lineage>
        <taxon>Bacteria</taxon>
        <taxon>Bacillati</taxon>
        <taxon>Actinomycetota</taxon>
        <taxon>Actinomycetes</taxon>
        <taxon>Bifidobacteriales</taxon>
        <taxon>Bifidobacteriaceae</taxon>
        <taxon>Bifidobacterium</taxon>
    </lineage>
</organism>
<dbReference type="Proteomes" id="UP000543419">
    <property type="component" value="Unassembled WGS sequence"/>
</dbReference>
<evidence type="ECO:0000313" key="3">
    <source>
        <dbReference type="Proteomes" id="UP000543419"/>
    </source>
</evidence>
<protein>
    <submittedName>
        <fullName evidence="2">Uncharacterized protein</fullName>
    </submittedName>
</protein>
<reference evidence="2 3" key="1">
    <citation type="submission" date="2020-02" db="EMBL/GenBank/DDBJ databases">
        <title>Characterization of phylogenetic diversity of novel bifidobacterial species isolated in Czech ZOOs.</title>
        <authorList>
            <person name="Lugli G.A."/>
            <person name="Vera N.B."/>
            <person name="Ventura M."/>
        </authorList>
    </citation>
    <scope>NUCLEOTIDE SEQUENCE [LARGE SCALE GENOMIC DNA]</scope>
    <source>
        <strain evidence="2 3">DSM 109959</strain>
    </source>
</reference>
<dbReference type="AlphaFoldDB" id="A0A7Y0F1H3"/>
<name>A0A7Y0F1H3_9BIFI</name>
<feature type="region of interest" description="Disordered" evidence="1">
    <location>
        <begin position="1"/>
        <end position="32"/>
    </location>
</feature>
<dbReference type="EMBL" id="JAAIIG010000020">
    <property type="protein sequence ID" value="NMM99326.1"/>
    <property type="molecule type" value="Genomic_DNA"/>
</dbReference>